<accession>A0A0R3DSE4</accession>
<evidence type="ECO:0000313" key="3">
    <source>
        <dbReference type="Proteomes" id="UP000051936"/>
    </source>
</evidence>
<dbReference type="SUPFAM" id="SSF81324">
    <property type="entry name" value="Voltage-gated potassium channels"/>
    <property type="match status" value="1"/>
</dbReference>
<keyword evidence="1" id="KW-0812">Transmembrane</keyword>
<evidence type="ECO:0000256" key="1">
    <source>
        <dbReference type="SAM" id="Phobius"/>
    </source>
</evidence>
<protein>
    <recommendedName>
        <fullName evidence="4">Potassium channel domain-containing protein</fullName>
    </recommendedName>
</protein>
<dbReference type="OrthoDB" id="9785126at2"/>
<organism evidence="2 3">
    <name type="scientific">Bradyrhizobium manausense</name>
    <dbReference type="NCBI Taxonomy" id="989370"/>
    <lineage>
        <taxon>Bacteria</taxon>
        <taxon>Pseudomonadati</taxon>
        <taxon>Pseudomonadota</taxon>
        <taxon>Alphaproteobacteria</taxon>
        <taxon>Hyphomicrobiales</taxon>
        <taxon>Nitrobacteraceae</taxon>
        <taxon>Bradyrhizobium</taxon>
    </lineage>
</organism>
<comment type="caution">
    <text evidence="2">The sequence shown here is derived from an EMBL/GenBank/DDBJ whole genome shotgun (WGS) entry which is preliminary data.</text>
</comment>
<proteinExistence type="predicted"/>
<gene>
    <name evidence="2" type="ORF">AOQ71_16145</name>
</gene>
<keyword evidence="1" id="KW-0472">Membrane</keyword>
<sequence>MVHWLEPILGMSLIAVVLADVFLTVLYARAGTGIVSDRLARLVWLAMRGICSSRNNHLLSFCGPLILVALLLTWSFLLALGAALVVHPLLGTSITNSNQQTPTDFTTALYVAGSSLSIVGGSNFGPQSAGAKLLFLVNSVIGTSVISLTITYLMQIYGALRSRNSLCLKIHTLSGETGDAAELLAHLFAKNQLSAGYNNLSEMAVELTDAKEAHHFYPILFYFRFPEPIYAVSRSCLIALDAVSLIRSALPDDAEWLKKSGAVTQVWLSGLMLLATLNGVFLHKKPSGEPVGANQQLWRVRYDHARERLLIAGICVTDDLRNSVESYVEHRTKWDSLVHLVGNSMAYALAEIDPAMPRAQTPILRSDHRGEGAVPSGSD</sequence>
<feature type="transmembrane region" description="Helical" evidence="1">
    <location>
        <begin position="6"/>
        <end position="28"/>
    </location>
</feature>
<feature type="transmembrane region" description="Helical" evidence="1">
    <location>
        <begin position="133"/>
        <end position="154"/>
    </location>
</feature>
<dbReference type="EMBL" id="LJYG01000062">
    <property type="protein sequence ID" value="KRQ12672.1"/>
    <property type="molecule type" value="Genomic_DNA"/>
</dbReference>
<keyword evidence="3" id="KW-1185">Reference proteome</keyword>
<evidence type="ECO:0008006" key="4">
    <source>
        <dbReference type="Google" id="ProtNLM"/>
    </source>
</evidence>
<dbReference type="Proteomes" id="UP000051936">
    <property type="component" value="Unassembled WGS sequence"/>
</dbReference>
<keyword evidence="1" id="KW-1133">Transmembrane helix</keyword>
<reference evidence="2 3" key="1">
    <citation type="submission" date="2015-09" db="EMBL/GenBank/DDBJ databases">
        <title>Draft Genome Sequence of Bradyrhizobium manausense Strain BR 3351T, a Novel Symbiotic Nitrogen-Fixing Alphaproteobacterium Isolated from Brazilian Amazon Rain Forest.</title>
        <authorList>
            <person name="De Araujo J.L."/>
            <person name="Zilli J.E."/>
        </authorList>
    </citation>
    <scope>NUCLEOTIDE SEQUENCE [LARGE SCALE GENOMIC DNA]</scope>
    <source>
        <strain evidence="2 3">BR3351</strain>
    </source>
</reference>
<dbReference type="STRING" id="989370.AOQ71_16145"/>
<name>A0A0R3DSE4_9BRAD</name>
<dbReference type="AlphaFoldDB" id="A0A0R3DSE4"/>
<evidence type="ECO:0000313" key="2">
    <source>
        <dbReference type="EMBL" id="KRQ12672.1"/>
    </source>
</evidence>
<feature type="transmembrane region" description="Helical" evidence="1">
    <location>
        <begin position="58"/>
        <end position="86"/>
    </location>
</feature>